<proteinExistence type="predicted"/>
<evidence type="ECO:0000313" key="2">
    <source>
        <dbReference type="Proteomes" id="UP000287969"/>
    </source>
</evidence>
<gene>
    <name evidence="1" type="ORF">EQM13_15105</name>
</gene>
<dbReference type="Gene3D" id="3.20.20.140">
    <property type="entry name" value="Metal-dependent hydrolases"/>
    <property type="match status" value="1"/>
</dbReference>
<organism evidence="1 2">
    <name type="scientific">Acidilutibacter cellobiosedens</name>
    <dbReference type="NCBI Taxonomy" id="2507161"/>
    <lineage>
        <taxon>Bacteria</taxon>
        <taxon>Bacillati</taxon>
        <taxon>Bacillota</taxon>
        <taxon>Tissierellia</taxon>
        <taxon>Tissierellales</taxon>
        <taxon>Acidilutibacteraceae</taxon>
        <taxon>Acidilutibacter</taxon>
    </lineage>
</organism>
<dbReference type="PANTHER" id="PTHR10443">
    <property type="entry name" value="MICROSOMAL DIPEPTIDASE"/>
    <property type="match status" value="1"/>
</dbReference>
<dbReference type="Proteomes" id="UP000287969">
    <property type="component" value="Chromosome"/>
</dbReference>
<accession>A0A410QFT8</accession>
<dbReference type="GO" id="GO:0006508">
    <property type="term" value="P:proteolysis"/>
    <property type="evidence" value="ECO:0007669"/>
    <property type="project" value="InterPro"/>
</dbReference>
<dbReference type="PROSITE" id="PS51365">
    <property type="entry name" value="RENAL_DIPEPTIDASE_2"/>
    <property type="match status" value="1"/>
</dbReference>
<dbReference type="GO" id="GO:0070573">
    <property type="term" value="F:metallodipeptidase activity"/>
    <property type="evidence" value="ECO:0007669"/>
    <property type="project" value="InterPro"/>
</dbReference>
<sequence length="317" mass="35736">MNYKHIHENSIVIDAHSDIPLHMYQNRMKKKRILTETHIPLLKRGEVNIVFIDLFEELHPEGSLKEAMIQISELYGELDNCSDAILIKTKDDLNEVLKGEKIGFVLSAEGLEFISNEVSMLRVFYELGLRCAMLTWNWRNYLASGTYENGGLSLMGKEAIKEMNRLGIIVDVSHLNEEGFWDIVAISTKPIIASHSNAKKITNHVRNLTDDQIKAIAKTGGVIGLNSYFTSKEGQGKETLETYMDHMEYMIETAGEDHVGLGFDFNMYLGSFGAVGLEDCTCIPNVTKELINRGYKEETVKKILGGNFVRVLESILP</sequence>
<keyword evidence="2" id="KW-1185">Reference proteome</keyword>
<dbReference type="InterPro" id="IPR032466">
    <property type="entry name" value="Metal_Hydrolase"/>
</dbReference>
<dbReference type="InterPro" id="IPR008257">
    <property type="entry name" value="Pept_M19"/>
</dbReference>
<dbReference type="CDD" id="cd01301">
    <property type="entry name" value="rDP_like"/>
    <property type="match status" value="1"/>
</dbReference>
<name>A0A410QFT8_9FIRM</name>
<dbReference type="RefSeq" id="WP_128753103.1">
    <property type="nucleotide sequence ID" value="NZ_CP035282.1"/>
</dbReference>
<dbReference type="PANTHER" id="PTHR10443:SF12">
    <property type="entry name" value="DIPEPTIDASE"/>
    <property type="match status" value="1"/>
</dbReference>
<evidence type="ECO:0000313" key="1">
    <source>
        <dbReference type="EMBL" id="QAT62799.1"/>
    </source>
</evidence>
<dbReference type="KEGG" id="spoa:EQM13_15105"/>
<protein>
    <submittedName>
        <fullName evidence="1">Membrane dipeptidase</fullName>
    </submittedName>
</protein>
<dbReference type="OrthoDB" id="9804920at2"/>
<dbReference type="SUPFAM" id="SSF51556">
    <property type="entry name" value="Metallo-dependent hydrolases"/>
    <property type="match status" value="1"/>
</dbReference>
<reference evidence="2" key="1">
    <citation type="submission" date="2019-01" db="EMBL/GenBank/DDBJ databases">
        <title>Draft genomes of a novel of Sporanaerobacter strains.</title>
        <authorList>
            <person name="Ma S."/>
        </authorList>
    </citation>
    <scope>NUCLEOTIDE SEQUENCE [LARGE SCALE GENOMIC DNA]</scope>
    <source>
        <strain evidence="2">NJN-17</strain>
    </source>
</reference>
<dbReference type="AlphaFoldDB" id="A0A410QFT8"/>
<dbReference type="EMBL" id="CP035282">
    <property type="protein sequence ID" value="QAT62799.1"/>
    <property type="molecule type" value="Genomic_DNA"/>
</dbReference>
<dbReference type="Pfam" id="PF01244">
    <property type="entry name" value="Peptidase_M19"/>
    <property type="match status" value="1"/>
</dbReference>